<gene>
    <name evidence="1" type="ORF">Patl1_19152</name>
</gene>
<keyword evidence="2" id="KW-1185">Reference proteome</keyword>
<evidence type="ECO:0000313" key="2">
    <source>
        <dbReference type="Proteomes" id="UP001164250"/>
    </source>
</evidence>
<sequence length="83" mass="9980">MKFWKKNSNRTVTWVDWSKGGPHPAKFQRQDVTIELLNRLRDSRKLCDYNGKKTKICFLFARKFMPNTLDRLLKFAPKVMKFN</sequence>
<comment type="caution">
    <text evidence="1">The sequence shown here is derived from an EMBL/GenBank/DDBJ whole genome shotgun (WGS) entry which is preliminary data.</text>
</comment>
<dbReference type="Proteomes" id="UP001164250">
    <property type="component" value="Chromosome 2"/>
</dbReference>
<evidence type="ECO:0000313" key="1">
    <source>
        <dbReference type="EMBL" id="KAJ0106643.1"/>
    </source>
</evidence>
<reference evidence="2" key="1">
    <citation type="journal article" date="2023" name="G3 (Bethesda)">
        <title>Genome assembly and association tests identify interacting loci associated with vigor, precocity, and sex in interspecific pistachio rootstocks.</title>
        <authorList>
            <person name="Palmer W."/>
            <person name="Jacygrad E."/>
            <person name="Sagayaradj S."/>
            <person name="Cavanaugh K."/>
            <person name="Han R."/>
            <person name="Bertier L."/>
            <person name="Beede B."/>
            <person name="Kafkas S."/>
            <person name="Golino D."/>
            <person name="Preece J."/>
            <person name="Michelmore R."/>
        </authorList>
    </citation>
    <scope>NUCLEOTIDE SEQUENCE [LARGE SCALE GENOMIC DNA]</scope>
</reference>
<protein>
    <submittedName>
        <fullName evidence="1">Uncharacterized protein</fullName>
    </submittedName>
</protein>
<organism evidence="1 2">
    <name type="scientific">Pistacia atlantica</name>
    <dbReference type="NCBI Taxonomy" id="434234"/>
    <lineage>
        <taxon>Eukaryota</taxon>
        <taxon>Viridiplantae</taxon>
        <taxon>Streptophyta</taxon>
        <taxon>Embryophyta</taxon>
        <taxon>Tracheophyta</taxon>
        <taxon>Spermatophyta</taxon>
        <taxon>Magnoliopsida</taxon>
        <taxon>eudicotyledons</taxon>
        <taxon>Gunneridae</taxon>
        <taxon>Pentapetalae</taxon>
        <taxon>rosids</taxon>
        <taxon>malvids</taxon>
        <taxon>Sapindales</taxon>
        <taxon>Anacardiaceae</taxon>
        <taxon>Pistacia</taxon>
    </lineage>
</organism>
<dbReference type="EMBL" id="CM047898">
    <property type="protein sequence ID" value="KAJ0106643.1"/>
    <property type="molecule type" value="Genomic_DNA"/>
</dbReference>
<accession>A0ACC1C3L3</accession>
<proteinExistence type="predicted"/>
<name>A0ACC1C3L3_9ROSI</name>